<organism evidence="1 2">
    <name type="scientific">Cochliobolus carbonum (strain 26-R-13)</name>
    <name type="common">Maize leaf spot fungus</name>
    <name type="synonym">Bipolaris zeicola</name>
    <dbReference type="NCBI Taxonomy" id="930089"/>
    <lineage>
        <taxon>Eukaryota</taxon>
        <taxon>Fungi</taxon>
        <taxon>Dikarya</taxon>
        <taxon>Ascomycota</taxon>
        <taxon>Pezizomycotina</taxon>
        <taxon>Dothideomycetes</taxon>
        <taxon>Pleosporomycetidae</taxon>
        <taxon>Pleosporales</taxon>
        <taxon>Pleosporineae</taxon>
        <taxon>Pleosporaceae</taxon>
        <taxon>Bipolaris</taxon>
    </lineage>
</organism>
<dbReference type="Proteomes" id="UP000053841">
    <property type="component" value="Unassembled WGS sequence"/>
</dbReference>
<dbReference type="HOGENOM" id="CLU_2440526_0_0_1"/>
<gene>
    <name evidence="1" type="ORF">COCCADRAFT_107297</name>
</gene>
<name>W6XP82_COCC2</name>
<evidence type="ECO:0000313" key="2">
    <source>
        <dbReference type="Proteomes" id="UP000053841"/>
    </source>
</evidence>
<evidence type="ECO:0000313" key="1">
    <source>
        <dbReference type="EMBL" id="EUC29147.1"/>
    </source>
</evidence>
<sequence length="90" mass="9531">MNSYSTIGVLPVVRLLTLHKSKLSSHSCLRGAYHPLELPTTGQPAPGLPSKGLCDTGSICEPLYYTLAGTQQVHSPCGENNLCCSDQSVS</sequence>
<dbReference type="GeneID" id="19143541"/>
<dbReference type="RefSeq" id="XP_007716542.1">
    <property type="nucleotide sequence ID" value="XM_007718352.1"/>
</dbReference>
<proteinExistence type="predicted"/>
<reference evidence="1 2" key="1">
    <citation type="journal article" date="2013" name="PLoS Genet.">
        <title>Comparative genome structure, secondary metabolite, and effector coding capacity across Cochliobolus pathogens.</title>
        <authorList>
            <person name="Condon B.J."/>
            <person name="Leng Y."/>
            <person name="Wu D."/>
            <person name="Bushley K.E."/>
            <person name="Ohm R.A."/>
            <person name="Otillar R."/>
            <person name="Martin J."/>
            <person name="Schackwitz W."/>
            <person name="Grimwood J."/>
            <person name="MohdZainudin N."/>
            <person name="Xue C."/>
            <person name="Wang R."/>
            <person name="Manning V.A."/>
            <person name="Dhillon B."/>
            <person name="Tu Z.J."/>
            <person name="Steffenson B.J."/>
            <person name="Salamov A."/>
            <person name="Sun H."/>
            <person name="Lowry S."/>
            <person name="LaButti K."/>
            <person name="Han J."/>
            <person name="Copeland A."/>
            <person name="Lindquist E."/>
            <person name="Barry K."/>
            <person name="Schmutz J."/>
            <person name="Baker S.E."/>
            <person name="Ciuffetti L.M."/>
            <person name="Grigoriev I.V."/>
            <person name="Zhong S."/>
            <person name="Turgeon B.G."/>
        </authorList>
    </citation>
    <scope>NUCLEOTIDE SEQUENCE [LARGE SCALE GENOMIC DNA]</scope>
    <source>
        <strain evidence="1 2">26-R-13</strain>
    </source>
</reference>
<dbReference type="KEGG" id="bze:COCCADRAFT_107297"/>
<accession>W6XP82</accession>
<dbReference type="EMBL" id="KI964764">
    <property type="protein sequence ID" value="EUC29147.1"/>
    <property type="molecule type" value="Genomic_DNA"/>
</dbReference>
<keyword evidence="2" id="KW-1185">Reference proteome</keyword>
<dbReference type="AlphaFoldDB" id="W6XP82"/>
<protein>
    <submittedName>
        <fullName evidence="1">Uncharacterized protein</fullName>
    </submittedName>
</protein>